<evidence type="ECO:0000313" key="1">
    <source>
        <dbReference type="EMBL" id="KMS94310.1"/>
    </source>
</evidence>
<evidence type="ECO:0000313" key="2">
    <source>
        <dbReference type="Proteomes" id="UP000035740"/>
    </source>
</evidence>
<dbReference type="Proteomes" id="UP000035740">
    <property type="component" value="Unassembled WGS sequence"/>
</dbReference>
<gene>
    <name evidence="1" type="ORF">BVRB_022690</name>
</gene>
<dbReference type="Gramene" id="KMS94310">
    <property type="protein sequence ID" value="KMS94310"/>
    <property type="gene ID" value="BVRB_022690"/>
</dbReference>
<dbReference type="AlphaFoldDB" id="A0A0J8DU26"/>
<protein>
    <submittedName>
        <fullName evidence="1">Uncharacterized protein</fullName>
    </submittedName>
</protein>
<feature type="non-terminal residue" evidence="1">
    <location>
        <position position="250"/>
    </location>
</feature>
<proteinExistence type="predicted"/>
<dbReference type="AntiFam" id="ANF00142">
    <property type="entry name" value="Shadow ORF (opposite yadG)"/>
</dbReference>
<sequence>MSVVSGRLDVRSVIVFGEEVQHLLAVGVEIGMLEQCLAVARARQIDLEHLADRGARPVGHHHHAVGQQDRLVDVVRDHDRGDFRAVPHFDQHVLQVPARQAVEHAERLVEQQQPRTEREGAGDADALAHAVRHLGRELVPGIAEADAFEIVVDDLAPLAAGGVRVDALDPERDVLARGEPGHQARRLEHHRLVRPGDVDLAVVEHDRALADRVEPGRHRQHGGLAASRMADQRDELALVHQEVEVLDYGQ</sequence>
<organism evidence="1 2">
    <name type="scientific">Beta vulgaris subsp. vulgaris</name>
    <name type="common">Beet</name>
    <dbReference type="NCBI Taxonomy" id="3555"/>
    <lineage>
        <taxon>Eukaryota</taxon>
        <taxon>Viridiplantae</taxon>
        <taxon>Streptophyta</taxon>
        <taxon>Embryophyta</taxon>
        <taxon>Tracheophyta</taxon>
        <taxon>Spermatophyta</taxon>
        <taxon>Magnoliopsida</taxon>
        <taxon>eudicotyledons</taxon>
        <taxon>Gunneridae</taxon>
        <taxon>Pentapetalae</taxon>
        <taxon>Caryophyllales</taxon>
        <taxon>Chenopodiaceae</taxon>
        <taxon>Betoideae</taxon>
        <taxon>Beta</taxon>
    </lineage>
</organism>
<keyword evidence="2" id="KW-1185">Reference proteome</keyword>
<accession>A0A0J8DU26</accession>
<dbReference type="AntiFam" id="ANF00095">
    <property type="entry name" value="Shadow ORF (opposite ABC transporters)"/>
</dbReference>
<dbReference type="EMBL" id="KQ094375">
    <property type="protein sequence ID" value="KMS94310.1"/>
    <property type="molecule type" value="Genomic_DNA"/>
</dbReference>
<name>A0A0J8DU26_BETVV</name>
<dbReference type="OrthoDB" id="10673344at2759"/>
<reference evidence="1 2" key="1">
    <citation type="journal article" date="2014" name="Nature">
        <title>The genome of the recently domesticated crop plant sugar beet (Beta vulgaris).</title>
        <authorList>
            <person name="Dohm J.C."/>
            <person name="Minoche A.E."/>
            <person name="Holtgrawe D."/>
            <person name="Capella-Gutierrez S."/>
            <person name="Zakrzewski F."/>
            <person name="Tafer H."/>
            <person name="Rupp O."/>
            <person name="Sorensen T.R."/>
            <person name="Stracke R."/>
            <person name="Reinhardt R."/>
            <person name="Goesmann A."/>
            <person name="Kraft T."/>
            <person name="Schulz B."/>
            <person name="Stadler P.F."/>
            <person name="Schmidt T."/>
            <person name="Gabaldon T."/>
            <person name="Lehrach H."/>
            <person name="Weisshaar B."/>
            <person name="Himmelbauer H."/>
        </authorList>
    </citation>
    <scope>NUCLEOTIDE SEQUENCE [LARGE SCALE GENOMIC DNA]</scope>
    <source>
        <tissue evidence="1">Taproot</tissue>
    </source>
</reference>